<dbReference type="EMBL" id="FWEV01000084">
    <property type="protein sequence ID" value="SLM29306.1"/>
    <property type="molecule type" value="Genomic_DNA"/>
</dbReference>
<dbReference type="InterPro" id="IPR019270">
    <property type="entry name" value="DUF2283"/>
</dbReference>
<reference evidence="1 2" key="1">
    <citation type="submission" date="2017-03" db="EMBL/GenBank/DDBJ databases">
        <authorList>
            <person name="Afonso C.L."/>
            <person name="Miller P.J."/>
            <person name="Scott M.A."/>
            <person name="Spackman E."/>
            <person name="Goraichik I."/>
            <person name="Dimitrov K.M."/>
            <person name="Suarez D.L."/>
            <person name="Swayne D.E."/>
        </authorList>
    </citation>
    <scope>NUCLEOTIDE SEQUENCE [LARGE SCALE GENOMIC DNA]</scope>
    <source>
        <strain evidence="1">PRJEB14757</strain>
    </source>
</reference>
<dbReference type="Pfam" id="PF10049">
    <property type="entry name" value="DUF2283"/>
    <property type="match status" value="1"/>
</dbReference>
<dbReference type="STRING" id="1246637.MTBBW1_1740036"/>
<dbReference type="Proteomes" id="UP000191931">
    <property type="component" value="Unassembled WGS sequence"/>
</dbReference>
<name>A0A1W1HA42_9BACT</name>
<gene>
    <name evidence="1" type="ORF">MTBBW1_1740036</name>
</gene>
<dbReference type="AlphaFoldDB" id="A0A1W1HA42"/>
<dbReference type="PANTHER" id="PTHR37029:SF1">
    <property type="entry name" value="SSR1768 PROTEIN"/>
    <property type="match status" value="1"/>
</dbReference>
<dbReference type="RefSeq" id="WP_222424110.1">
    <property type="nucleotide sequence ID" value="NZ_LT828552.1"/>
</dbReference>
<organism evidence="1 2">
    <name type="scientific">Desulfamplus magnetovallimortis</name>
    <dbReference type="NCBI Taxonomy" id="1246637"/>
    <lineage>
        <taxon>Bacteria</taxon>
        <taxon>Pseudomonadati</taxon>
        <taxon>Thermodesulfobacteriota</taxon>
        <taxon>Desulfobacteria</taxon>
        <taxon>Desulfobacterales</taxon>
        <taxon>Desulfobacteraceae</taxon>
        <taxon>Desulfamplus</taxon>
    </lineage>
</organism>
<keyword evidence="2" id="KW-1185">Reference proteome</keyword>
<dbReference type="PANTHER" id="PTHR37029">
    <property type="entry name" value="SSR1768 PROTEIN"/>
    <property type="match status" value="1"/>
</dbReference>
<evidence type="ECO:0000313" key="2">
    <source>
        <dbReference type="Proteomes" id="UP000191931"/>
    </source>
</evidence>
<proteinExistence type="predicted"/>
<evidence type="ECO:0000313" key="1">
    <source>
        <dbReference type="EMBL" id="SLM29306.1"/>
    </source>
</evidence>
<protein>
    <submittedName>
        <fullName evidence="1">Uncharacterized protein</fullName>
    </submittedName>
</protein>
<accession>A0A1W1HA42</accession>
<sequence length="104" mass="12370">MFENYPIKELFFWKMGRQYTTLFLTEILREACRMKIKFFPDTDTALVEFSNKDINETIEVSENVYLDVDIHGNIVSMTIEHAREHSNLPYLSFQQIDNEQRLSA</sequence>